<evidence type="ECO:0000313" key="4">
    <source>
        <dbReference type="EMBL" id="MFC0516347.1"/>
    </source>
</evidence>
<dbReference type="PANTHER" id="PTHR43775">
    <property type="entry name" value="FATTY ACID SYNTHASE"/>
    <property type="match status" value="1"/>
</dbReference>
<dbReference type="InterPro" id="IPR016035">
    <property type="entry name" value="Acyl_Trfase/lysoPLipase"/>
</dbReference>
<dbReference type="Gene3D" id="3.40.366.10">
    <property type="entry name" value="Malonyl-Coenzyme A Acyl Carrier Protein, domain 2"/>
    <property type="match status" value="1"/>
</dbReference>
<dbReference type="SMART" id="SM00827">
    <property type="entry name" value="PKS_AT"/>
    <property type="match status" value="1"/>
</dbReference>
<comment type="caution">
    <text evidence="4">The sequence shown here is derived from an EMBL/GenBank/DDBJ whole genome shotgun (WGS) entry which is preliminary data.</text>
</comment>
<keyword evidence="5" id="KW-1185">Reference proteome</keyword>
<proteinExistence type="predicted"/>
<dbReference type="InterPro" id="IPR001227">
    <property type="entry name" value="Ac_transferase_dom_sf"/>
</dbReference>
<dbReference type="GO" id="GO:0016746">
    <property type="term" value="F:acyltransferase activity"/>
    <property type="evidence" value="ECO:0007669"/>
    <property type="project" value="UniProtKB-KW"/>
</dbReference>
<evidence type="ECO:0000256" key="2">
    <source>
        <dbReference type="ARBA" id="ARBA00022553"/>
    </source>
</evidence>
<keyword evidence="2" id="KW-0597">Phosphoprotein</keyword>
<keyword evidence="4" id="KW-0808">Transferase</keyword>
<dbReference type="SUPFAM" id="SSF52151">
    <property type="entry name" value="FabD/lysophospholipase-like"/>
    <property type="match status" value="1"/>
</dbReference>
<dbReference type="EMBL" id="JBHLTS010000040">
    <property type="protein sequence ID" value="MFC0516347.1"/>
    <property type="molecule type" value="Genomic_DNA"/>
</dbReference>
<sequence length="334" mass="36530">MLGVSLSLSAAESYLNEDLSIAAVNSPVQVVFSGPEAAISALMARLSLAGVAYVQLSSVHGFHSKMQDAVIPAFKAELEKVSYQKPSYRFVSNLTGELAGAEVCSPLYWARHLREPVKFSSGLSRIIGDVKDGIFIEIGPGGTLKGLLKQQPGYGPASVAIGLLPSRHKTGDDQGHLSSGIGKIWSNGIPVNWDAYYRGEVRNKIPLPTYCFEPSRYPAEVDPFSGDLLLGLGIMSRSSTDEELKDWVYYPLWKQSVLSPRSEQPEKRVYLFFSPEKSITERLSTGLLRPGDELLEVVIGKEYKKHSAGRYELNPSAEDFKDLFGDLNSAGVLI</sequence>
<dbReference type="RefSeq" id="WP_377024133.1">
    <property type="nucleotide sequence ID" value="NZ_JBHLTS010000040.1"/>
</dbReference>
<dbReference type="Gene3D" id="3.30.70.3290">
    <property type="match status" value="1"/>
</dbReference>
<dbReference type="Pfam" id="PF00698">
    <property type="entry name" value="Acyl_transf_1"/>
    <property type="match status" value="1"/>
</dbReference>
<accession>A0ABV6LA49</accession>
<evidence type="ECO:0000256" key="1">
    <source>
        <dbReference type="ARBA" id="ARBA00022450"/>
    </source>
</evidence>
<keyword evidence="4" id="KW-0012">Acyltransferase</keyword>
<dbReference type="Proteomes" id="UP001589828">
    <property type="component" value="Unassembled WGS sequence"/>
</dbReference>
<evidence type="ECO:0000259" key="3">
    <source>
        <dbReference type="SMART" id="SM00827"/>
    </source>
</evidence>
<gene>
    <name evidence="4" type="ORF">ACFFGT_19205</name>
</gene>
<dbReference type="InterPro" id="IPR014043">
    <property type="entry name" value="Acyl_transferase_dom"/>
</dbReference>
<feature type="non-terminal residue" evidence="4">
    <location>
        <position position="334"/>
    </location>
</feature>
<reference evidence="4 5" key="1">
    <citation type="submission" date="2024-09" db="EMBL/GenBank/DDBJ databases">
        <authorList>
            <person name="Sun Q."/>
            <person name="Mori K."/>
        </authorList>
    </citation>
    <scope>NUCLEOTIDE SEQUENCE [LARGE SCALE GENOMIC DNA]</scope>
    <source>
        <strain evidence="4 5">NCAIM B.02415</strain>
    </source>
</reference>
<keyword evidence="1" id="KW-0596">Phosphopantetheine</keyword>
<name>A0ABV6LA49_9SPHI</name>
<dbReference type="PANTHER" id="PTHR43775:SF37">
    <property type="entry name" value="SI:DKEY-61P9.11"/>
    <property type="match status" value="1"/>
</dbReference>
<organism evidence="4 5">
    <name type="scientific">Mucilaginibacter angelicae</name>
    <dbReference type="NCBI Taxonomy" id="869718"/>
    <lineage>
        <taxon>Bacteria</taxon>
        <taxon>Pseudomonadati</taxon>
        <taxon>Bacteroidota</taxon>
        <taxon>Sphingobacteriia</taxon>
        <taxon>Sphingobacteriales</taxon>
        <taxon>Sphingobacteriaceae</taxon>
        <taxon>Mucilaginibacter</taxon>
    </lineage>
</organism>
<evidence type="ECO:0000313" key="5">
    <source>
        <dbReference type="Proteomes" id="UP001589828"/>
    </source>
</evidence>
<protein>
    <submittedName>
        <fullName evidence="4">Acyltransferase domain-containing protein</fullName>
    </submittedName>
</protein>
<dbReference type="InterPro" id="IPR050091">
    <property type="entry name" value="PKS_NRPS_Biosynth_Enz"/>
</dbReference>
<feature type="domain" description="Malonyl-CoA:ACP transacylase (MAT)" evidence="3">
    <location>
        <begin position="2"/>
        <end position="168"/>
    </location>
</feature>